<evidence type="ECO:0000313" key="1">
    <source>
        <dbReference type="EMBL" id="JAA78983.1"/>
    </source>
</evidence>
<sequence>MTICQPTGLLHTKHIIFLQLSNCMTVASGHHISSSMHLSKCRLRIIRLHRFVCICRLSNRKRDKAMGHPAL</sequence>
<dbReference type="EMBL" id="GAIX01013577">
    <property type="protein sequence ID" value="JAA78983.1"/>
    <property type="molecule type" value="Transcribed_RNA"/>
</dbReference>
<dbReference type="AlphaFoldDB" id="S4NTR7"/>
<protein>
    <submittedName>
        <fullName evidence="1">Uncharacterized protein</fullName>
    </submittedName>
</protein>
<reference evidence="1" key="1">
    <citation type="journal article" date="2013" name="BMC Genomics">
        <title>Unscrambling butterfly oogenesis.</title>
        <authorList>
            <person name="Carter J.M."/>
            <person name="Baker S.C."/>
            <person name="Pink R."/>
            <person name="Carter D.R."/>
            <person name="Collins A."/>
            <person name="Tomlin J."/>
            <person name="Gibbs M."/>
            <person name="Breuker C.J."/>
        </authorList>
    </citation>
    <scope>NUCLEOTIDE SEQUENCE</scope>
    <source>
        <tissue evidence="1">Ovary</tissue>
    </source>
</reference>
<accession>S4NTR7</accession>
<name>S4NTR7_9NEOP</name>
<proteinExistence type="predicted"/>
<reference evidence="1" key="2">
    <citation type="submission" date="2013-05" db="EMBL/GenBank/DDBJ databases">
        <authorList>
            <person name="Carter J.-M."/>
            <person name="Baker S.C."/>
            <person name="Pink R."/>
            <person name="Carter D.R.F."/>
            <person name="Collins A."/>
            <person name="Tomlin J."/>
            <person name="Gibbs M."/>
            <person name="Breuker C.J."/>
        </authorList>
    </citation>
    <scope>NUCLEOTIDE SEQUENCE</scope>
    <source>
        <tissue evidence="1">Ovary</tissue>
    </source>
</reference>
<organism evidence="1">
    <name type="scientific">Pararge aegeria</name>
    <name type="common">speckled wood butterfly</name>
    <dbReference type="NCBI Taxonomy" id="116150"/>
    <lineage>
        <taxon>Eukaryota</taxon>
        <taxon>Metazoa</taxon>
        <taxon>Ecdysozoa</taxon>
        <taxon>Arthropoda</taxon>
        <taxon>Hexapoda</taxon>
        <taxon>Insecta</taxon>
        <taxon>Pterygota</taxon>
        <taxon>Neoptera</taxon>
        <taxon>Endopterygota</taxon>
        <taxon>Lepidoptera</taxon>
        <taxon>Glossata</taxon>
        <taxon>Ditrysia</taxon>
        <taxon>Papilionoidea</taxon>
        <taxon>Nymphalidae</taxon>
        <taxon>Satyrinae</taxon>
        <taxon>Satyrini</taxon>
        <taxon>Parargina</taxon>
        <taxon>Pararge</taxon>
    </lineage>
</organism>